<protein>
    <submittedName>
        <fullName evidence="2">Uncharacterized protein</fullName>
    </submittedName>
</protein>
<dbReference type="EMBL" id="CP089277">
    <property type="protein sequence ID" value="USP78103.1"/>
    <property type="molecule type" value="Genomic_DNA"/>
</dbReference>
<sequence length="83" mass="9349">MLRNVQLPITIKLAFLEYIVHTGKPDKDAREMTWFLLDRGADPGMALTEAKDFKSSRLYRVDGGLGSTRRPRDAGAVQKAEEK</sequence>
<gene>
    <name evidence="2" type="ORF">yc1106_05377</name>
</gene>
<evidence type="ECO:0000313" key="3">
    <source>
        <dbReference type="Proteomes" id="UP001056012"/>
    </source>
</evidence>
<organism evidence="2 3">
    <name type="scientific">Curvularia clavata</name>
    <dbReference type="NCBI Taxonomy" id="95742"/>
    <lineage>
        <taxon>Eukaryota</taxon>
        <taxon>Fungi</taxon>
        <taxon>Dikarya</taxon>
        <taxon>Ascomycota</taxon>
        <taxon>Pezizomycotina</taxon>
        <taxon>Dothideomycetes</taxon>
        <taxon>Pleosporomycetidae</taxon>
        <taxon>Pleosporales</taxon>
        <taxon>Pleosporineae</taxon>
        <taxon>Pleosporaceae</taxon>
        <taxon>Curvularia</taxon>
    </lineage>
</organism>
<dbReference type="OrthoDB" id="426293at2759"/>
<evidence type="ECO:0000313" key="2">
    <source>
        <dbReference type="EMBL" id="USP78103.1"/>
    </source>
</evidence>
<accession>A0A9Q8ZC79</accession>
<dbReference type="VEuPathDB" id="FungiDB:yc1106_05377"/>
<evidence type="ECO:0000256" key="1">
    <source>
        <dbReference type="SAM" id="MobiDB-lite"/>
    </source>
</evidence>
<proteinExistence type="predicted"/>
<dbReference type="Proteomes" id="UP001056012">
    <property type="component" value="Chromosome 4"/>
</dbReference>
<feature type="region of interest" description="Disordered" evidence="1">
    <location>
        <begin position="63"/>
        <end position="83"/>
    </location>
</feature>
<keyword evidence="3" id="KW-1185">Reference proteome</keyword>
<name>A0A9Q8ZC79_CURCL</name>
<reference evidence="2" key="1">
    <citation type="submission" date="2021-12" db="EMBL/GenBank/DDBJ databases">
        <title>Curvularia clavata genome.</title>
        <authorList>
            <person name="Cao Y."/>
        </authorList>
    </citation>
    <scope>NUCLEOTIDE SEQUENCE</scope>
    <source>
        <strain evidence="2">Yc1106</strain>
    </source>
</reference>
<dbReference type="AlphaFoldDB" id="A0A9Q8ZC79"/>